<feature type="compositionally biased region" description="Basic and acidic residues" evidence="2">
    <location>
        <begin position="170"/>
        <end position="187"/>
    </location>
</feature>
<name>A0A9P7FV89_9AGAR</name>
<feature type="transmembrane region" description="Helical" evidence="3">
    <location>
        <begin position="93"/>
        <end position="117"/>
    </location>
</feature>
<protein>
    <submittedName>
        <fullName evidence="4">Uncharacterized protein</fullName>
    </submittedName>
</protein>
<reference evidence="4" key="1">
    <citation type="submission" date="2021-02" db="EMBL/GenBank/DDBJ databases">
        <authorList>
            <person name="Nieuwenhuis M."/>
            <person name="Van De Peppel L.J.J."/>
        </authorList>
    </citation>
    <scope>NUCLEOTIDE SEQUENCE</scope>
    <source>
        <strain evidence="4">D49</strain>
    </source>
</reference>
<keyword evidence="3" id="KW-1133">Transmembrane helix</keyword>
<feature type="coiled-coil region" evidence="1">
    <location>
        <begin position="638"/>
        <end position="665"/>
    </location>
</feature>
<evidence type="ECO:0000313" key="5">
    <source>
        <dbReference type="Proteomes" id="UP000717328"/>
    </source>
</evidence>
<feature type="region of interest" description="Disordered" evidence="2">
    <location>
        <begin position="744"/>
        <end position="822"/>
    </location>
</feature>
<feature type="compositionally biased region" description="Pro residues" evidence="2">
    <location>
        <begin position="753"/>
        <end position="781"/>
    </location>
</feature>
<keyword evidence="3" id="KW-0812">Transmembrane</keyword>
<feature type="region of interest" description="Disordered" evidence="2">
    <location>
        <begin position="170"/>
        <end position="342"/>
    </location>
</feature>
<sequence>MEHRMSGNLRVSIQAHTPQRQSFYQDLGPIHVRLVVDIVVDHILVPEAALLQGAITNITARPAIHGLAVDLLDILDGLGRHTCMTMEEEVIDILPLAICQTILATLVAALAVTRLWIMVTVGEDPTNRGQGAVLRLPALLLVGGQDRQPLLDAEDPLAIDERQARCPREDFTHSHYPEPSESEHDGPSRGPPVGHPHSSGRSQHTQIHDEGGPSRRPTISHPHASPRSQPSEIEDDAGVSRHPTVVRVPSGRSHAQHPADSIHHIPPPSHSILSPPQDREAGPSDEDDHPLHDGGHPLPVPSQAPSHRTYSLGRRPSSVRSHRPVTPLPGEFSDAERERERAHRLEDAEMHLQNATHSLIAADEAREHDYRRNEEDRERVFQEGEERRHREARERAELVWRELNDRLAALPLPAPAQPPRAEEHVDEVADTGGDTGGDAGGDGASIHSVMQQAASQHAIDILDTVKAERDEFAREREAAAREREMLMEQAAMERQQMAEQQELRIKALEDELAAVRAELENEKQQRTMMETEQREQESKALQEHDEAVRNQLGDITNLVQDQRDAHEQKRQLMDARWEEKQLRRGDKDQKMNDLEALVRKLSQDMEETRDLALEAKISRERGPSNQLSSFTKTPTNAALDLEDVIKTLQEQNAAQQAMLNELSQSWREDCARYHQETIESVQSTANQQVHFNVQGYLDEFSKALASEVRMLLGEVGKLREERRGLQHEMGYLLCMKSKYGPGGEFDPEWRPAPGAPGGPPLDPPQPPPAEPPAPEIPPPAKPGWRKVTPRAPRTRKAKKEAAPAPPPPPQPQPGPSYVSYGYDSRRSWNTWQRKLLILPLKCYD</sequence>
<evidence type="ECO:0000313" key="4">
    <source>
        <dbReference type="EMBL" id="KAG5637895.1"/>
    </source>
</evidence>
<feature type="region of interest" description="Disordered" evidence="2">
    <location>
        <begin position="357"/>
        <end position="389"/>
    </location>
</feature>
<dbReference type="OrthoDB" id="2507336at2759"/>
<keyword evidence="1" id="KW-0175">Coiled coil</keyword>
<gene>
    <name evidence="4" type="ORF">H0H81_002780</name>
</gene>
<dbReference type="AlphaFoldDB" id="A0A9P7FV89"/>
<comment type="caution">
    <text evidence="4">The sequence shown here is derived from an EMBL/GenBank/DDBJ whole genome shotgun (WGS) entry which is preliminary data.</text>
</comment>
<feature type="compositionally biased region" description="Basic residues" evidence="2">
    <location>
        <begin position="783"/>
        <end position="798"/>
    </location>
</feature>
<dbReference type="Proteomes" id="UP000717328">
    <property type="component" value="Unassembled WGS sequence"/>
</dbReference>
<reference evidence="4" key="2">
    <citation type="submission" date="2021-10" db="EMBL/GenBank/DDBJ databases">
        <title>Phylogenomics reveals ancestral predisposition of the termite-cultivated fungus Termitomyces towards a domesticated lifestyle.</title>
        <authorList>
            <person name="Auxier B."/>
            <person name="Grum-Grzhimaylo A."/>
            <person name="Cardenas M.E."/>
            <person name="Lodge J.D."/>
            <person name="Laessoe T."/>
            <person name="Pedersen O."/>
            <person name="Smith M.E."/>
            <person name="Kuyper T.W."/>
            <person name="Franco-Molano E.A."/>
            <person name="Baroni T.J."/>
            <person name="Aanen D.K."/>
        </authorList>
    </citation>
    <scope>NUCLEOTIDE SEQUENCE</scope>
    <source>
        <strain evidence="4">D49</strain>
    </source>
</reference>
<evidence type="ECO:0000256" key="3">
    <source>
        <dbReference type="SAM" id="Phobius"/>
    </source>
</evidence>
<accession>A0A9P7FV89</accession>
<feature type="coiled-coil region" evidence="1">
    <location>
        <begin position="462"/>
        <end position="539"/>
    </location>
</feature>
<proteinExistence type="predicted"/>
<feature type="compositionally biased region" description="Basic and acidic residues" evidence="2">
    <location>
        <begin position="363"/>
        <end position="389"/>
    </location>
</feature>
<keyword evidence="5" id="KW-1185">Reference proteome</keyword>
<feature type="compositionally biased region" description="Pro residues" evidence="2">
    <location>
        <begin position="803"/>
        <end position="814"/>
    </location>
</feature>
<organism evidence="4 5">
    <name type="scientific">Sphagnurus paluster</name>
    <dbReference type="NCBI Taxonomy" id="117069"/>
    <lineage>
        <taxon>Eukaryota</taxon>
        <taxon>Fungi</taxon>
        <taxon>Dikarya</taxon>
        <taxon>Basidiomycota</taxon>
        <taxon>Agaricomycotina</taxon>
        <taxon>Agaricomycetes</taxon>
        <taxon>Agaricomycetidae</taxon>
        <taxon>Agaricales</taxon>
        <taxon>Tricholomatineae</taxon>
        <taxon>Lyophyllaceae</taxon>
        <taxon>Sphagnurus</taxon>
    </lineage>
</organism>
<keyword evidence="3" id="KW-0472">Membrane</keyword>
<dbReference type="EMBL" id="JABCKI010005796">
    <property type="protein sequence ID" value="KAG5637895.1"/>
    <property type="molecule type" value="Genomic_DNA"/>
</dbReference>
<evidence type="ECO:0000256" key="1">
    <source>
        <dbReference type="SAM" id="Coils"/>
    </source>
</evidence>
<evidence type="ECO:0000256" key="2">
    <source>
        <dbReference type="SAM" id="MobiDB-lite"/>
    </source>
</evidence>